<dbReference type="InterPro" id="IPR029063">
    <property type="entry name" value="SAM-dependent_MTases_sf"/>
</dbReference>
<dbReference type="GO" id="GO:0003677">
    <property type="term" value="F:DNA binding"/>
    <property type="evidence" value="ECO:0007669"/>
    <property type="project" value="InterPro"/>
</dbReference>
<dbReference type="InterPro" id="IPR036390">
    <property type="entry name" value="WH_DNA-bd_sf"/>
</dbReference>
<dbReference type="SUPFAM" id="SSF53335">
    <property type="entry name" value="S-adenosyl-L-methionine-dependent methyltransferases"/>
    <property type="match status" value="1"/>
</dbReference>
<dbReference type="Pfam" id="PF22837">
    <property type="entry name" value="M_Eco57I_C"/>
    <property type="match status" value="1"/>
</dbReference>
<protein>
    <submittedName>
        <fullName evidence="7">N-6 DNA Methylase</fullName>
    </submittedName>
</protein>
<evidence type="ECO:0000256" key="1">
    <source>
        <dbReference type="ARBA" id="ARBA00022603"/>
    </source>
</evidence>
<keyword evidence="8" id="KW-1185">Reference proteome</keyword>
<dbReference type="GO" id="GO:0008170">
    <property type="term" value="F:N-methyltransferase activity"/>
    <property type="evidence" value="ECO:0007669"/>
    <property type="project" value="InterPro"/>
</dbReference>
<feature type="domain" description="Type II methyltransferase M.Eco57I C-terminal" evidence="6">
    <location>
        <begin position="525"/>
        <end position="702"/>
    </location>
</feature>
<dbReference type="Proteomes" id="UP000319712">
    <property type="component" value="Unassembled WGS sequence"/>
</dbReference>
<reference evidence="7 8" key="1">
    <citation type="submission" date="2017-05" db="EMBL/GenBank/DDBJ databases">
        <authorList>
            <person name="Varghese N."/>
            <person name="Submissions S."/>
        </authorList>
    </citation>
    <scope>NUCLEOTIDE SEQUENCE [LARGE SCALE GENOMIC DNA]</scope>
    <source>
        <strain evidence="7 8">DSM 19504</strain>
    </source>
</reference>
<keyword evidence="3" id="KW-0949">S-adenosyl-L-methionine</keyword>
<dbReference type="InterPro" id="IPR002052">
    <property type="entry name" value="DNA_methylase_N6_adenine_CS"/>
</dbReference>
<dbReference type="SUPFAM" id="SSF46785">
    <property type="entry name" value="Winged helix' DNA-binding domain"/>
    <property type="match status" value="1"/>
</dbReference>
<keyword evidence="2" id="KW-0808">Transferase</keyword>
<organism evidence="7 8">
    <name type="scientific">Halorubrum cibi</name>
    <dbReference type="NCBI Taxonomy" id="413815"/>
    <lineage>
        <taxon>Archaea</taxon>
        <taxon>Methanobacteriati</taxon>
        <taxon>Methanobacteriota</taxon>
        <taxon>Stenosarchaea group</taxon>
        <taxon>Halobacteria</taxon>
        <taxon>Halobacteriales</taxon>
        <taxon>Haloferacaceae</taxon>
        <taxon>Halorubrum</taxon>
    </lineage>
</organism>
<dbReference type="PROSITE" id="PS00092">
    <property type="entry name" value="N6_MTASE"/>
    <property type="match status" value="1"/>
</dbReference>
<dbReference type="PRINTS" id="PR00507">
    <property type="entry name" value="N12N6MTFRASE"/>
</dbReference>
<dbReference type="Pfam" id="PF02384">
    <property type="entry name" value="N6_Mtase"/>
    <property type="match status" value="1"/>
</dbReference>
<evidence type="ECO:0000259" key="5">
    <source>
        <dbReference type="Pfam" id="PF02384"/>
    </source>
</evidence>
<dbReference type="EMBL" id="FXTD01000006">
    <property type="protein sequence ID" value="SMO70013.1"/>
    <property type="molecule type" value="Genomic_DNA"/>
</dbReference>
<dbReference type="InterPro" id="IPR054520">
    <property type="entry name" value="M_Eco57I_C"/>
</dbReference>
<evidence type="ECO:0000259" key="6">
    <source>
        <dbReference type="Pfam" id="PF22837"/>
    </source>
</evidence>
<dbReference type="PANTHER" id="PTHR33841">
    <property type="entry name" value="DNA METHYLTRANSFERASE YEEA-RELATED"/>
    <property type="match status" value="1"/>
</dbReference>
<dbReference type="CDD" id="cd02440">
    <property type="entry name" value="AdoMet_MTases"/>
    <property type="match status" value="1"/>
</dbReference>
<dbReference type="RefSeq" id="WP_246066487.1">
    <property type="nucleotide sequence ID" value="NZ_FXTD01000006.1"/>
</dbReference>
<evidence type="ECO:0000313" key="8">
    <source>
        <dbReference type="Proteomes" id="UP000319712"/>
    </source>
</evidence>
<evidence type="ECO:0000313" key="7">
    <source>
        <dbReference type="EMBL" id="SMO70013.1"/>
    </source>
</evidence>
<evidence type="ECO:0000256" key="2">
    <source>
        <dbReference type="ARBA" id="ARBA00022679"/>
    </source>
</evidence>
<dbReference type="InterPro" id="IPR050953">
    <property type="entry name" value="N4_N6_ade-DNA_methylase"/>
</dbReference>
<dbReference type="Gene3D" id="1.10.10.10">
    <property type="entry name" value="Winged helix-like DNA-binding domain superfamily/Winged helix DNA-binding domain"/>
    <property type="match status" value="1"/>
</dbReference>
<dbReference type="PANTHER" id="PTHR33841:SF5">
    <property type="entry name" value="DNA METHYLASE (MODIFICATION METHYLASE) (METHYLTRANSFERASE)-RELATED"/>
    <property type="match status" value="1"/>
</dbReference>
<keyword evidence="4" id="KW-0680">Restriction system</keyword>
<dbReference type="Gene3D" id="3.40.50.150">
    <property type="entry name" value="Vaccinia Virus protein VP39"/>
    <property type="match status" value="1"/>
</dbReference>
<dbReference type="InterPro" id="IPR036388">
    <property type="entry name" value="WH-like_DNA-bd_sf"/>
</dbReference>
<accession>A0A521DED7</accession>
<feature type="domain" description="DNA methylase adenine-specific" evidence="5">
    <location>
        <begin position="225"/>
        <end position="496"/>
    </location>
</feature>
<evidence type="ECO:0000256" key="3">
    <source>
        <dbReference type="ARBA" id="ARBA00022691"/>
    </source>
</evidence>
<keyword evidence="1 7" id="KW-0489">Methyltransferase</keyword>
<dbReference type="GO" id="GO:0009307">
    <property type="term" value="P:DNA restriction-modification system"/>
    <property type="evidence" value="ECO:0007669"/>
    <property type="project" value="UniProtKB-KW"/>
</dbReference>
<proteinExistence type="predicted"/>
<name>A0A521DED7_9EURY</name>
<dbReference type="AlphaFoldDB" id="A0A521DED7"/>
<dbReference type="GO" id="GO:0032259">
    <property type="term" value="P:methylation"/>
    <property type="evidence" value="ECO:0007669"/>
    <property type="project" value="UniProtKB-KW"/>
</dbReference>
<dbReference type="InterPro" id="IPR003356">
    <property type="entry name" value="DNA_methylase_A-5"/>
</dbReference>
<gene>
    <name evidence="7" type="ORF">SAMN06264867_106225</name>
</gene>
<sequence>MAKSEGFQNDMCVTTHTSARALVLLGHEGKLSTKELNTHLSCSYSTTRRRLLRLAELGMVTRQKEGRNHIWELSNSGDTIAEGPPDEEEFVEVITEVVAELAARVESECDTPVFSDDVVGWLEDRSLPEEVSRPEYAYRIAVYRRLLRSLLYQLHRPEYKGYLSPLTLDSAWRTQFAEALQATSDSGFETTAVDEIISPVPTWVDRVLFALHRPIKSYNDPATGLAEIYESLVSQNARRDLGQFATPKYIGQFLASWVVKSPEDTVLDPGIGAGQLASQVLKQKIRMGATEPIADITGVDIDETAVSMAAVTLKLVDGEGSAELSHTDFIEYTPRSFANDSYQTTTVDGVIANPPYSRHQAVEDEQKERFNSIIAAESGYELSSRTPLYGYFLAHATQFLDQGGRLAAIVPSKFLDTEFGRDLKRFLLQEFRIRGVIQLEDEIDVFNGIKIRPALLLLEKGNPGEETTTSILSLKQWPSKIDATELLETDSDKIPEVEESTTLSQHLLSPTERWTHYLEESDTLDQEAMTAFEEIADINRGIATGNNDYFCLTASEVSELGLSTEYLVPIIRSAHGLRLLDLKYNDWKQWLDNDRPVWLLYCYSDRDIVEKDEIEDENIVKYLNRGEEGETTDGYLVSKRNPWYRVEKQTPAPILAKYMNRTGFLFIRNHAELRCLNNLHTITPKNDYTETQIQALLAYLNSRVVNKHLSKYSMDYQGLQKVEINQLNDVPVINPLDLDDDTIQTLSKWYKRLRQVRRRKLDDEQILDEIHQVLEPILLWGDEP</sequence>
<dbReference type="GO" id="GO:0009007">
    <property type="term" value="F:site-specific DNA-methyltransferase (adenine-specific) activity"/>
    <property type="evidence" value="ECO:0007669"/>
    <property type="project" value="UniProtKB-EC"/>
</dbReference>
<evidence type="ECO:0000256" key="4">
    <source>
        <dbReference type="ARBA" id="ARBA00022747"/>
    </source>
</evidence>